<dbReference type="RefSeq" id="WP_134758068.1">
    <property type="nucleotide sequence ID" value="NZ_CP038151.1"/>
</dbReference>
<sequence>MIESLRLPQRLIGRSTDMCRKRHAGSDPGGAASWELAAKEDFELKKEALLADRDFSLAQAGVCALRFAPFASCGTGSEGRREKRRGAGSRQFLNGDVKKDVDEARKSLHNLVSLLLTQKRRKRRAVTQ</sequence>
<name>A0A4P7D1R0_9BURK</name>
<protein>
    <submittedName>
        <fullName evidence="1">Uncharacterized protein</fullName>
    </submittedName>
</protein>
<organism evidence="1 2">
    <name type="scientific">Paraburkholderia pallida</name>
    <dbReference type="NCBI Taxonomy" id="2547399"/>
    <lineage>
        <taxon>Bacteria</taxon>
        <taxon>Pseudomonadati</taxon>
        <taxon>Pseudomonadota</taxon>
        <taxon>Betaproteobacteria</taxon>
        <taxon>Burkholderiales</taxon>
        <taxon>Burkholderiaceae</taxon>
        <taxon>Paraburkholderia</taxon>
    </lineage>
</organism>
<keyword evidence="2" id="KW-1185">Reference proteome</keyword>
<dbReference type="EMBL" id="CP038151">
    <property type="protein sequence ID" value="QBR02546.1"/>
    <property type="molecule type" value="Genomic_DNA"/>
</dbReference>
<dbReference type="Proteomes" id="UP000295727">
    <property type="component" value="Chromosome 4"/>
</dbReference>
<dbReference type="KEGG" id="ppai:E1956_35515"/>
<proteinExistence type="predicted"/>
<reference evidence="1 2" key="1">
    <citation type="submission" date="2019-03" db="EMBL/GenBank/DDBJ databases">
        <title>Paraburkholderia sp. 7MH5, isolated from subtropical forest soil.</title>
        <authorList>
            <person name="Gao Z.-H."/>
            <person name="Qiu L.-H."/>
        </authorList>
    </citation>
    <scope>NUCLEOTIDE SEQUENCE [LARGE SCALE GENOMIC DNA]</scope>
    <source>
        <strain evidence="1 2">7MH5</strain>
    </source>
</reference>
<dbReference type="OrthoDB" id="9142258at2"/>
<gene>
    <name evidence="1" type="ORF">E1956_35515</name>
</gene>
<dbReference type="AlphaFoldDB" id="A0A4P7D1R0"/>
<evidence type="ECO:0000313" key="2">
    <source>
        <dbReference type="Proteomes" id="UP000295727"/>
    </source>
</evidence>
<accession>A0A4P7D1R0</accession>
<evidence type="ECO:0000313" key="1">
    <source>
        <dbReference type="EMBL" id="QBR02546.1"/>
    </source>
</evidence>